<evidence type="ECO:0008006" key="4">
    <source>
        <dbReference type="Google" id="ProtNLM"/>
    </source>
</evidence>
<dbReference type="RefSeq" id="WP_121736624.1">
    <property type="nucleotide sequence ID" value="NZ_QXXG01000025.1"/>
</dbReference>
<feature type="transmembrane region" description="Helical" evidence="1">
    <location>
        <begin position="135"/>
        <end position="159"/>
    </location>
</feature>
<keyword evidence="1" id="KW-0472">Membrane</keyword>
<keyword evidence="1" id="KW-1133">Transmembrane helix</keyword>
<feature type="transmembrane region" description="Helical" evidence="1">
    <location>
        <begin position="374"/>
        <end position="407"/>
    </location>
</feature>
<comment type="caution">
    <text evidence="2">The sequence shown here is derived from an EMBL/GenBank/DDBJ whole genome shotgun (WGS) entry which is preliminary data.</text>
</comment>
<feature type="transmembrane region" description="Helical" evidence="1">
    <location>
        <begin position="78"/>
        <end position="98"/>
    </location>
</feature>
<feature type="transmembrane region" description="Helical" evidence="1">
    <location>
        <begin position="209"/>
        <end position="225"/>
    </location>
</feature>
<reference evidence="2 3" key="1">
    <citation type="submission" date="2018-09" db="EMBL/GenBank/DDBJ databases">
        <title>Murine metabolic-syndrome-specific gut microbial biobank.</title>
        <authorList>
            <person name="Liu C."/>
        </authorList>
    </citation>
    <scope>NUCLEOTIDE SEQUENCE [LARGE SCALE GENOMIC DNA]</scope>
    <source>
        <strain evidence="2 3">8-P5</strain>
    </source>
</reference>
<feature type="transmembrane region" description="Helical" evidence="1">
    <location>
        <begin position="51"/>
        <end position="71"/>
    </location>
</feature>
<feature type="transmembrane region" description="Helical" evidence="1">
    <location>
        <begin position="14"/>
        <end position="39"/>
    </location>
</feature>
<sequence length="419" mass="48239">MKLTCKRSILKQDLLFLLSACVYRIGLDIIYVQCISPFFDYQNFFYEPELWSTLAAGGIFVFFALRVLSFLRDPNSVVSIAAVLFFFISVVPFTSLLACKTQPVGLVLSQFVYWFLTYGLLASKKTFHVPLLRSGSSLVTLLTIVMAMTVVFISGYYTGFRMNFSLLNVYDLRMEVRELNIPILLVYLWAPMANVLPFILVILLEKRKWLLALGVVFIIFLNFSINGLKSVLFKMFFALYLFYFFRNKNILGKIHYLFVGLIVIVLLEWCFYESIFISSLLIRRVLFMPALLDGLFYDYILENGPIYYGKQAAEITFNVGGDYFGSKEMNANNGMFTDAFVNLGYWGCLVYPCIYAVFFKLCDSAFRGHNNQVIFFATLLIVTTMLSSFFTVALLTHGLFLLCLTVYMFPRNKQNTYHT</sequence>
<organism evidence="2 3">
    <name type="scientific">Parabacteroides distasonis</name>
    <dbReference type="NCBI Taxonomy" id="823"/>
    <lineage>
        <taxon>Bacteria</taxon>
        <taxon>Pseudomonadati</taxon>
        <taxon>Bacteroidota</taxon>
        <taxon>Bacteroidia</taxon>
        <taxon>Bacteroidales</taxon>
        <taxon>Tannerellaceae</taxon>
        <taxon>Parabacteroides</taxon>
    </lineage>
</organism>
<keyword evidence="1" id="KW-0812">Transmembrane</keyword>
<proteinExistence type="predicted"/>
<name>A0A3L7ZLP9_PARDI</name>
<dbReference type="AlphaFoldDB" id="A0A3L7ZLP9"/>
<feature type="transmembrane region" description="Helical" evidence="1">
    <location>
        <begin position="104"/>
        <end position="123"/>
    </location>
</feature>
<gene>
    <name evidence="2" type="ORF">D7V78_13370</name>
</gene>
<dbReference type="EMBL" id="RAYI01000026">
    <property type="protein sequence ID" value="RLT72844.1"/>
    <property type="molecule type" value="Genomic_DNA"/>
</dbReference>
<accession>A0A3L7ZLP9</accession>
<evidence type="ECO:0000313" key="2">
    <source>
        <dbReference type="EMBL" id="RLT72844.1"/>
    </source>
</evidence>
<feature type="transmembrane region" description="Helical" evidence="1">
    <location>
        <begin position="343"/>
        <end position="362"/>
    </location>
</feature>
<evidence type="ECO:0000313" key="3">
    <source>
        <dbReference type="Proteomes" id="UP000278164"/>
    </source>
</evidence>
<dbReference type="OrthoDB" id="1099453at2"/>
<feature type="transmembrane region" description="Helical" evidence="1">
    <location>
        <begin position="258"/>
        <end position="282"/>
    </location>
</feature>
<feature type="transmembrane region" description="Helical" evidence="1">
    <location>
        <begin position="179"/>
        <end position="202"/>
    </location>
</feature>
<dbReference type="Proteomes" id="UP000278164">
    <property type="component" value="Unassembled WGS sequence"/>
</dbReference>
<evidence type="ECO:0000256" key="1">
    <source>
        <dbReference type="SAM" id="Phobius"/>
    </source>
</evidence>
<protein>
    <recommendedName>
        <fullName evidence="4">Oligosaccharide repeat unit polymerase</fullName>
    </recommendedName>
</protein>